<evidence type="ECO:0000313" key="4">
    <source>
        <dbReference type="Proteomes" id="UP000783037"/>
    </source>
</evidence>
<dbReference type="AlphaFoldDB" id="A0A8T3V3C6"/>
<comment type="caution">
    <text evidence="3">The sequence shown here is derived from an EMBL/GenBank/DDBJ whole genome shotgun (WGS) entry which is preliminary data.</text>
</comment>
<gene>
    <name evidence="3" type="ORF">E7Z79_01170</name>
</gene>
<dbReference type="RefSeq" id="WP_303738152.1">
    <property type="nucleotide sequence ID" value="NZ_SUTK01000003.1"/>
</dbReference>
<evidence type="ECO:0000256" key="1">
    <source>
        <dbReference type="ARBA" id="ARBA00008791"/>
    </source>
</evidence>
<dbReference type="SUPFAM" id="SSF52402">
    <property type="entry name" value="Adenine nucleotide alpha hydrolases-like"/>
    <property type="match status" value="1"/>
</dbReference>
<proteinExistence type="inferred from homology"/>
<feature type="domain" description="UspA" evidence="2">
    <location>
        <begin position="1"/>
        <end position="139"/>
    </location>
</feature>
<dbReference type="Gene3D" id="3.40.50.620">
    <property type="entry name" value="HUPs"/>
    <property type="match status" value="1"/>
</dbReference>
<dbReference type="PRINTS" id="PR01438">
    <property type="entry name" value="UNVRSLSTRESS"/>
</dbReference>
<dbReference type="InterPro" id="IPR006015">
    <property type="entry name" value="Universal_stress_UspA"/>
</dbReference>
<dbReference type="PANTHER" id="PTHR46268">
    <property type="entry name" value="STRESS RESPONSE PROTEIN NHAX"/>
    <property type="match status" value="1"/>
</dbReference>
<reference evidence="3" key="1">
    <citation type="submission" date="2019-04" db="EMBL/GenBank/DDBJ databases">
        <title>Evolution of Biomass-Degrading Anaerobic Consortia Revealed by Metagenomics.</title>
        <authorList>
            <person name="Peng X."/>
        </authorList>
    </citation>
    <scope>NUCLEOTIDE SEQUENCE</scope>
    <source>
        <strain evidence="3">SIG18</strain>
    </source>
</reference>
<comment type="similarity">
    <text evidence="1">Belongs to the universal stress protein A family.</text>
</comment>
<accession>A0A8T3V3C6</accession>
<dbReference type="CDD" id="cd00293">
    <property type="entry name" value="USP-like"/>
    <property type="match status" value="1"/>
</dbReference>
<dbReference type="PANTHER" id="PTHR46268:SF6">
    <property type="entry name" value="UNIVERSAL STRESS PROTEIN UP12"/>
    <property type="match status" value="1"/>
</dbReference>
<name>A0A8T3V3C6_9EURY</name>
<dbReference type="Proteomes" id="UP000783037">
    <property type="component" value="Unassembled WGS sequence"/>
</dbReference>
<dbReference type="EMBL" id="SUTK01000003">
    <property type="protein sequence ID" value="MBE6501032.1"/>
    <property type="molecule type" value="Genomic_DNA"/>
</dbReference>
<dbReference type="Pfam" id="PF00582">
    <property type="entry name" value="Usp"/>
    <property type="match status" value="1"/>
</dbReference>
<dbReference type="InterPro" id="IPR014729">
    <property type="entry name" value="Rossmann-like_a/b/a_fold"/>
</dbReference>
<evidence type="ECO:0000259" key="2">
    <source>
        <dbReference type="Pfam" id="PF00582"/>
    </source>
</evidence>
<protein>
    <submittedName>
        <fullName evidence="3">Universal stress protein</fullName>
    </submittedName>
</protein>
<evidence type="ECO:0000313" key="3">
    <source>
        <dbReference type="EMBL" id="MBE6501032.1"/>
    </source>
</evidence>
<organism evidence="3 4">
    <name type="scientific">Methanobrevibacter thaueri</name>
    <dbReference type="NCBI Taxonomy" id="190975"/>
    <lineage>
        <taxon>Archaea</taxon>
        <taxon>Methanobacteriati</taxon>
        <taxon>Methanobacteriota</taxon>
        <taxon>Methanomada group</taxon>
        <taxon>Methanobacteria</taxon>
        <taxon>Methanobacteriales</taxon>
        <taxon>Methanobacteriaceae</taxon>
        <taxon>Methanobrevibacter</taxon>
    </lineage>
</organism>
<sequence length="141" mass="15499">MYEKILLPTDGSTYADQEVDRVEKLIDKDGEVIVLSVAGRLTSSAFQSRKKVKKVNEKLKKDAQRFVDNMAAKFEDDVNVKKMVVTGFAAETIIKVAESEGVDLIVISSSGKSGIHKFVLGSVTEKVLKNSDVDVLLVHND</sequence>
<dbReference type="InterPro" id="IPR006016">
    <property type="entry name" value="UspA"/>
</dbReference>